<dbReference type="InterPro" id="IPR027417">
    <property type="entry name" value="P-loop_NTPase"/>
</dbReference>
<dbReference type="GO" id="GO:0016887">
    <property type="term" value="F:ATP hydrolysis activity"/>
    <property type="evidence" value="ECO:0007669"/>
    <property type="project" value="InterPro"/>
</dbReference>
<keyword evidence="5" id="KW-0029">Amino-acid transport</keyword>
<dbReference type="SUPFAM" id="SSF52540">
    <property type="entry name" value="P-loop containing nucleoside triphosphate hydrolases"/>
    <property type="match status" value="1"/>
</dbReference>
<evidence type="ECO:0000256" key="3">
    <source>
        <dbReference type="ARBA" id="ARBA00022741"/>
    </source>
</evidence>
<evidence type="ECO:0000259" key="6">
    <source>
        <dbReference type="PROSITE" id="PS50893"/>
    </source>
</evidence>
<evidence type="ECO:0000256" key="4">
    <source>
        <dbReference type="ARBA" id="ARBA00022840"/>
    </source>
</evidence>
<dbReference type="CDD" id="cd03224">
    <property type="entry name" value="ABC_TM1139_LivF_branched"/>
    <property type="match status" value="1"/>
</dbReference>
<dbReference type="InterPro" id="IPR003593">
    <property type="entry name" value="AAA+_ATPase"/>
</dbReference>
<dbReference type="Proteomes" id="UP000319014">
    <property type="component" value="Unassembled WGS sequence"/>
</dbReference>
<dbReference type="GO" id="GO:0015807">
    <property type="term" value="P:L-amino acid transport"/>
    <property type="evidence" value="ECO:0007669"/>
    <property type="project" value="TreeGrafter"/>
</dbReference>
<protein>
    <submittedName>
        <fullName evidence="7">Amino acid/amide ABC transporter ATP-binding protein 2, HAAT family</fullName>
    </submittedName>
</protein>
<dbReference type="EMBL" id="FXTK01000020">
    <property type="protein sequence ID" value="SMO93524.1"/>
    <property type="molecule type" value="Genomic_DNA"/>
</dbReference>
<dbReference type="RefSeq" id="WP_142664413.1">
    <property type="nucleotide sequence ID" value="NZ_FXTK01000020.1"/>
</dbReference>
<comment type="similarity">
    <text evidence="1">Belongs to the ABC transporter superfamily.</text>
</comment>
<dbReference type="PANTHER" id="PTHR43820:SF4">
    <property type="entry name" value="HIGH-AFFINITY BRANCHED-CHAIN AMINO ACID TRANSPORT ATP-BINDING PROTEIN LIVF"/>
    <property type="match status" value="1"/>
</dbReference>
<keyword evidence="8" id="KW-1185">Reference proteome</keyword>
<reference evidence="7 8" key="1">
    <citation type="submission" date="2017-05" db="EMBL/GenBank/DDBJ databases">
        <authorList>
            <person name="Varghese N."/>
            <person name="Submissions S."/>
        </authorList>
    </citation>
    <scope>NUCLEOTIDE SEQUENCE [LARGE SCALE GENOMIC DNA]</scope>
    <source>
        <strain evidence="7 8">DSM 100094</strain>
    </source>
</reference>
<evidence type="ECO:0000256" key="2">
    <source>
        <dbReference type="ARBA" id="ARBA00022448"/>
    </source>
</evidence>
<dbReference type="AlphaFoldDB" id="A0A521FBS4"/>
<proteinExistence type="inferred from homology"/>
<dbReference type="InterPro" id="IPR017871">
    <property type="entry name" value="ABC_transporter-like_CS"/>
</dbReference>
<evidence type="ECO:0000313" key="7">
    <source>
        <dbReference type="EMBL" id="SMO93524.1"/>
    </source>
</evidence>
<gene>
    <name evidence="7" type="ORF">SAMN06265221_12015</name>
</gene>
<dbReference type="SMART" id="SM00382">
    <property type="entry name" value="AAA"/>
    <property type="match status" value="1"/>
</dbReference>
<keyword evidence="3" id="KW-0547">Nucleotide-binding</keyword>
<evidence type="ECO:0000256" key="5">
    <source>
        <dbReference type="ARBA" id="ARBA00022970"/>
    </source>
</evidence>
<dbReference type="PROSITE" id="PS00211">
    <property type="entry name" value="ABC_TRANSPORTER_1"/>
    <property type="match status" value="1"/>
</dbReference>
<keyword evidence="4 7" id="KW-0067">ATP-binding</keyword>
<dbReference type="PANTHER" id="PTHR43820">
    <property type="entry name" value="HIGH-AFFINITY BRANCHED-CHAIN AMINO ACID TRANSPORT ATP-BINDING PROTEIN LIVF"/>
    <property type="match status" value="1"/>
</dbReference>
<dbReference type="GO" id="GO:0015658">
    <property type="term" value="F:branched-chain amino acid transmembrane transporter activity"/>
    <property type="evidence" value="ECO:0007669"/>
    <property type="project" value="TreeGrafter"/>
</dbReference>
<dbReference type="Pfam" id="PF00005">
    <property type="entry name" value="ABC_tran"/>
    <property type="match status" value="1"/>
</dbReference>
<name>A0A521FBS4_9RHOB</name>
<keyword evidence="2" id="KW-0813">Transport</keyword>
<dbReference type="Gene3D" id="3.40.50.300">
    <property type="entry name" value="P-loop containing nucleotide triphosphate hydrolases"/>
    <property type="match status" value="1"/>
</dbReference>
<sequence length="232" mass="24603">MLEISDLRAGYGRMAVLHGLDLTAMPGRPTVVMGANGVGKTTLCRAITGLIPVWSGGIRLDGHDITCLSPAQRVRRGIALVPEGRQVFPDMTVRDNLRLGAYLRGEPGPSDLEQVEALFPILADRRRQTAGLLSGGEQQMLALARALMSRPRLLILDEPSQGLAPKAVAQVAEAVQRISESGVAILLVEQNMTLAETVGEWAVVLQGGRAEVEGPASTVLKSGAVEASYLGH</sequence>
<dbReference type="GO" id="GO:0005524">
    <property type="term" value="F:ATP binding"/>
    <property type="evidence" value="ECO:0007669"/>
    <property type="project" value="UniProtKB-KW"/>
</dbReference>
<organism evidence="7 8">
    <name type="scientific">Paracoccus laeviglucosivorans</name>
    <dbReference type="NCBI Taxonomy" id="1197861"/>
    <lineage>
        <taxon>Bacteria</taxon>
        <taxon>Pseudomonadati</taxon>
        <taxon>Pseudomonadota</taxon>
        <taxon>Alphaproteobacteria</taxon>
        <taxon>Rhodobacterales</taxon>
        <taxon>Paracoccaceae</taxon>
        <taxon>Paracoccus</taxon>
    </lineage>
</organism>
<dbReference type="InterPro" id="IPR003439">
    <property type="entry name" value="ABC_transporter-like_ATP-bd"/>
</dbReference>
<evidence type="ECO:0000256" key="1">
    <source>
        <dbReference type="ARBA" id="ARBA00005417"/>
    </source>
</evidence>
<dbReference type="InterPro" id="IPR052156">
    <property type="entry name" value="BCAA_Transport_ATP-bd_LivF"/>
</dbReference>
<dbReference type="PROSITE" id="PS50893">
    <property type="entry name" value="ABC_TRANSPORTER_2"/>
    <property type="match status" value="1"/>
</dbReference>
<dbReference type="OrthoDB" id="9806149at2"/>
<accession>A0A521FBS4</accession>
<feature type="domain" description="ABC transporter" evidence="6">
    <location>
        <begin position="2"/>
        <end position="232"/>
    </location>
</feature>
<evidence type="ECO:0000313" key="8">
    <source>
        <dbReference type="Proteomes" id="UP000319014"/>
    </source>
</evidence>